<name>A0AA37WH61_9BACT</name>
<keyword evidence="5" id="KW-0998">Cell outer membrane</keyword>
<evidence type="ECO:0000256" key="2">
    <source>
        <dbReference type="ARBA" id="ARBA00006275"/>
    </source>
</evidence>
<dbReference type="CDD" id="cd08977">
    <property type="entry name" value="SusD"/>
    <property type="match status" value="1"/>
</dbReference>
<keyword evidence="9" id="KW-1185">Reference proteome</keyword>
<sequence length="504" mass="55861">MKKFILIIFSFVVLVSCEKELNLAPISQVGSNGFFENTNAFTQGINGVYASLGVTGSQDYPSYYVILDESRSDNIYSPGQSGVRDWNAINNFSSTLATLGTINNIWNIAYNGIMRCNTILDQLVENGGVISPAGLKAQYEAEARFIRAFLYFDLVKWFGDVPIFDKFVSPTEALEIGRSPVTDVYNLIISDLEFAIANLPASFSGADQGRATSMAARGILAKVYLTKSGPKLHPNGPCVASGEYDKALTLLNEIINSGQFSMVDDFESIFDYNNEGNSEIVWDLQFISGGVGAGGYYPTEYYDEGWARVNLPFAGGNPGDGSKRISEDLLNSYDDADLRVEPTFQLNYVGDSGDTIDAKFYDKFMDKDFAGGDRFDWSLNYPILRYTDVLMMKAECILQGASGSQSDVDDIVNNVRARAGLDPISDINLDVLLAERRKEFAGENLRWDALVRTGKVLEVMQNFKNTEDSAEKLEEIKADFIIYPIPQKQIDVKKGLYTQNQGYK</sequence>
<dbReference type="AlphaFoldDB" id="A0AA37WH61"/>
<evidence type="ECO:0000313" key="8">
    <source>
        <dbReference type="EMBL" id="GLR18974.1"/>
    </source>
</evidence>
<dbReference type="Proteomes" id="UP001156666">
    <property type="component" value="Unassembled WGS sequence"/>
</dbReference>
<comment type="caution">
    <text evidence="8">The sequence shown here is derived from an EMBL/GenBank/DDBJ whole genome shotgun (WGS) entry which is preliminary data.</text>
</comment>
<evidence type="ECO:0000259" key="6">
    <source>
        <dbReference type="Pfam" id="PF07980"/>
    </source>
</evidence>
<dbReference type="Gene3D" id="1.25.40.390">
    <property type="match status" value="1"/>
</dbReference>
<dbReference type="SUPFAM" id="SSF48452">
    <property type="entry name" value="TPR-like"/>
    <property type="match status" value="1"/>
</dbReference>
<organism evidence="8 9">
    <name type="scientific">Portibacter lacus</name>
    <dbReference type="NCBI Taxonomy" id="1099794"/>
    <lineage>
        <taxon>Bacteria</taxon>
        <taxon>Pseudomonadati</taxon>
        <taxon>Bacteroidota</taxon>
        <taxon>Saprospiria</taxon>
        <taxon>Saprospirales</taxon>
        <taxon>Haliscomenobacteraceae</taxon>
        <taxon>Portibacter</taxon>
    </lineage>
</organism>
<evidence type="ECO:0000256" key="5">
    <source>
        <dbReference type="ARBA" id="ARBA00023237"/>
    </source>
</evidence>
<gene>
    <name evidence="8" type="ORF">GCM10007940_35900</name>
</gene>
<dbReference type="Pfam" id="PF07980">
    <property type="entry name" value="SusD_RagB"/>
    <property type="match status" value="1"/>
</dbReference>
<dbReference type="RefSeq" id="WP_235292919.1">
    <property type="nucleotide sequence ID" value="NZ_BSOH01000023.1"/>
</dbReference>
<reference evidence="8" key="2">
    <citation type="submission" date="2023-01" db="EMBL/GenBank/DDBJ databases">
        <title>Draft genome sequence of Portibacter lacus strain NBRC 108769.</title>
        <authorList>
            <person name="Sun Q."/>
            <person name="Mori K."/>
        </authorList>
    </citation>
    <scope>NUCLEOTIDE SEQUENCE</scope>
    <source>
        <strain evidence="8">NBRC 108769</strain>
    </source>
</reference>
<evidence type="ECO:0000256" key="3">
    <source>
        <dbReference type="ARBA" id="ARBA00022729"/>
    </source>
</evidence>
<dbReference type="InterPro" id="IPR012944">
    <property type="entry name" value="SusD_RagB_dom"/>
</dbReference>
<comment type="subcellular location">
    <subcellularLocation>
        <location evidence="1">Cell outer membrane</location>
    </subcellularLocation>
</comment>
<evidence type="ECO:0000259" key="7">
    <source>
        <dbReference type="Pfam" id="PF14322"/>
    </source>
</evidence>
<feature type="domain" description="RagB/SusD" evidence="6">
    <location>
        <begin position="363"/>
        <end position="503"/>
    </location>
</feature>
<dbReference type="Pfam" id="PF14322">
    <property type="entry name" value="SusD-like_3"/>
    <property type="match status" value="1"/>
</dbReference>
<proteinExistence type="inferred from homology"/>
<protein>
    <submittedName>
        <fullName evidence="8">Membrane protein</fullName>
    </submittedName>
</protein>
<keyword evidence="4" id="KW-0472">Membrane</keyword>
<evidence type="ECO:0000256" key="1">
    <source>
        <dbReference type="ARBA" id="ARBA00004442"/>
    </source>
</evidence>
<dbReference type="InterPro" id="IPR011990">
    <property type="entry name" value="TPR-like_helical_dom_sf"/>
</dbReference>
<dbReference type="PROSITE" id="PS51257">
    <property type="entry name" value="PROKAR_LIPOPROTEIN"/>
    <property type="match status" value="1"/>
</dbReference>
<feature type="domain" description="SusD-like N-terminal" evidence="7">
    <location>
        <begin position="72"/>
        <end position="225"/>
    </location>
</feature>
<keyword evidence="3" id="KW-0732">Signal</keyword>
<evidence type="ECO:0000256" key="4">
    <source>
        <dbReference type="ARBA" id="ARBA00023136"/>
    </source>
</evidence>
<accession>A0AA37WH61</accession>
<dbReference type="GO" id="GO:0009279">
    <property type="term" value="C:cell outer membrane"/>
    <property type="evidence" value="ECO:0007669"/>
    <property type="project" value="UniProtKB-SubCell"/>
</dbReference>
<reference evidence="8" key="1">
    <citation type="journal article" date="2014" name="Int. J. Syst. Evol. Microbiol.">
        <title>Complete genome sequence of Corynebacterium casei LMG S-19264T (=DSM 44701T), isolated from a smear-ripened cheese.</title>
        <authorList>
            <consortium name="US DOE Joint Genome Institute (JGI-PGF)"/>
            <person name="Walter F."/>
            <person name="Albersmeier A."/>
            <person name="Kalinowski J."/>
            <person name="Ruckert C."/>
        </authorList>
    </citation>
    <scope>NUCLEOTIDE SEQUENCE</scope>
    <source>
        <strain evidence="8">NBRC 108769</strain>
    </source>
</reference>
<dbReference type="EMBL" id="BSOH01000023">
    <property type="protein sequence ID" value="GLR18974.1"/>
    <property type="molecule type" value="Genomic_DNA"/>
</dbReference>
<evidence type="ECO:0000313" key="9">
    <source>
        <dbReference type="Proteomes" id="UP001156666"/>
    </source>
</evidence>
<comment type="similarity">
    <text evidence="2">Belongs to the SusD family.</text>
</comment>
<dbReference type="InterPro" id="IPR033985">
    <property type="entry name" value="SusD-like_N"/>
</dbReference>